<feature type="transmembrane region" description="Helical" evidence="1">
    <location>
        <begin position="65"/>
        <end position="86"/>
    </location>
</feature>
<gene>
    <name evidence="2" type="ORF">POL58_16390</name>
</gene>
<feature type="transmembrane region" description="Helical" evidence="1">
    <location>
        <begin position="33"/>
        <end position="53"/>
    </location>
</feature>
<reference evidence="2 3" key="1">
    <citation type="submission" date="2022-11" db="EMBL/GenBank/DDBJ databases">
        <title>Minimal conservation of predation-associated metabolite biosynthetic gene clusters underscores biosynthetic potential of Myxococcota including descriptions for ten novel species: Archangium lansinium sp. nov., Myxococcus landrumus sp. nov., Nannocystis bai.</title>
        <authorList>
            <person name="Ahearne A."/>
            <person name="Stevens C."/>
            <person name="Dowd S."/>
        </authorList>
    </citation>
    <scope>NUCLEOTIDE SEQUENCE [LARGE SCALE GENOMIC DNA]</scope>
    <source>
        <strain evidence="2 3">NCELM</strain>
    </source>
</reference>
<proteinExistence type="predicted"/>
<comment type="caution">
    <text evidence="2">The sequence shown here is derived from an EMBL/GenBank/DDBJ whole genome shotgun (WGS) entry which is preliminary data.</text>
</comment>
<protein>
    <submittedName>
        <fullName evidence="2">Uncharacterized protein</fullName>
    </submittedName>
</protein>
<keyword evidence="1" id="KW-0812">Transmembrane</keyword>
<organism evidence="2 3">
    <name type="scientific">Nannocystis radixulma</name>
    <dbReference type="NCBI Taxonomy" id="2995305"/>
    <lineage>
        <taxon>Bacteria</taxon>
        <taxon>Pseudomonadati</taxon>
        <taxon>Myxococcota</taxon>
        <taxon>Polyangia</taxon>
        <taxon>Nannocystales</taxon>
        <taxon>Nannocystaceae</taxon>
        <taxon>Nannocystis</taxon>
    </lineage>
</organism>
<feature type="transmembrane region" description="Helical" evidence="1">
    <location>
        <begin position="144"/>
        <end position="160"/>
    </location>
</feature>
<keyword evidence="1" id="KW-0472">Membrane</keyword>
<evidence type="ECO:0000256" key="1">
    <source>
        <dbReference type="SAM" id="Phobius"/>
    </source>
</evidence>
<evidence type="ECO:0000313" key="2">
    <source>
        <dbReference type="EMBL" id="MDC0669334.1"/>
    </source>
</evidence>
<dbReference type="EMBL" id="JAQNDN010000007">
    <property type="protein sequence ID" value="MDC0669334.1"/>
    <property type="molecule type" value="Genomic_DNA"/>
</dbReference>
<keyword evidence="3" id="KW-1185">Reference proteome</keyword>
<keyword evidence="1" id="KW-1133">Transmembrane helix</keyword>
<evidence type="ECO:0000313" key="3">
    <source>
        <dbReference type="Proteomes" id="UP001217838"/>
    </source>
</evidence>
<sequence>MTPRETVDLLQRLTPSRGPLPPQRWGFLPTEQFWRLAARTPIFFGLWFIAGFFYDWLCSFGLPWWQNGLGCLVFTAVWAGLVERWSRQYFIRRRMRALSSPECPFEEAPSELVPAQEPQRGLPIVATSEFWDYAYEKLFGRGKTVAYVVFNAMFFMVAFFPSWQVLVGSFLVMVAMSLGLGWWQRRLIRSQFEGAQAGPVLAGSSMPGLQSGDDR</sequence>
<feature type="transmembrane region" description="Helical" evidence="1">
    <location>
        <begin position="166"/>
        <end position="183"/>
    </location>
</feature>
<dbReference type="Proteomes" id="UP001217838">
    <property type="component" value="Unassembled WGS sequence"/>
</dbReference>
<dbReference type="RefSeq" id="WP_271999133.1">
    <property type="nucleotide sequence ID" value="NZ_JAQNDN010000007.1"/>
</dbReference>
<accession>A0ABT5B5C8</accession>
<name>A0ABT5B5C8_9BACT</name>